<dbReference type="KEGG" id="aaeo:BJI67_10780"/>
<dbReference type="Gene3D" id="3.30.70.330">
    <property type="match status" value="1"/>
</dbReference>
<reference evidence="3 4" key="1">
    <citation type="submission" date="2016-09" db="EMBL/GenBank/DDBJ databases">
        <title>Acidihalobacter prosperus V6 (DSM14174).</title>
        <authorList>
            <person name="Khaleque H.N."/>
            <person name="Ramsay J.P."/>
            <person name="Murphy R.J.T."/>
            <person name="Kaksonen A.H."/>
            <person name="Boxall N.J."/>
            <person name="Watkin E.L.J."/>
        </authorList>
    </citation>
    <scope>NUCLEOTIDE SEQUENCE [LARGE SCALE GENOMIC DNA]</scope>
    <source>
        <strain evidence="3 4">V6</strain>
    </source>
</reference>
<dbReference type="InterPro" id="IPR035979">
    <property type="entry name" value="RBD_domain_sf"/>
</dbReference>
<dbReference type="PANTHER" id="PTHR15241">
    <property type="entry name" value="TRANSFORMER-2-RELATED"/>
    <property type="match status" value="1"/>
</dbReference>
<evidence type="ECO:0000313" key="4">
    <source>
        <dbReference type="Proteomes" id="UP000095342"/>
    </source>
</evidence>
<dbReference type="EMBL" id="CP017448">
    <property type="protein sequence ID" value="AOV17479.1"/>
    <property type="molecule type" value="Genomic_DNA"/>
</dbReference>
<feature type="domain" description="RRM" evidence="2">
    <location>
        <begin position="2"/>
        <end position="79"/>
    </location>
</feature>
<dbReference type="SUPFAM" id="SSF54928">
    <property type="entry name" value="RNA-binding domain, RBD"/>
    <property type="match status" value="1"/>
</dbReference>
<evidence type="ECO:0000259" key="2">
    <source>
        <dbReference type="PROSITE" id="PS50102"/>
    </source>
</evidence>
<evidence type="ECO:0000313" key="3">
    <source>
        <dbReference type="EMBL" id="AOV17479.1"/>
    </source>
</evidence>
<dbReference type="Pfam" id="PF00076">
    <property type="entry name" value="RRM_1"/>
    <property type="match status" value="1"/>
</dbReference>
<dbReference type="Proteomes" id="UP000095342">
    <property type="component" value="Chromosome"/>
</dbReference>
<evidence type="ECO:0000256" key="1">
    <source>
        <dbReference type="SAM" id="MobiDB-lite"/>
    </source>
</evidence>
<keyword evidence="4" id="KW-1185">Reference proteome</keyword>
<organism evidence="3 4">
    <name type="scientific">Acidihalobacter aeolianus</name>
    <dbReference type="NCBI Taxonomy" id="2792603"/>
    <lineage>
        <taxon>Bacteria</taxon>
        <taxon>Pseudomonadati</taxon>
        <taxon>Pseudomonadota</taxon>
        <taxon>Gammaproteobacteria</taxon>
        <taxon>Chromatiales</taxon>
        <taxon>Ectothiorhodospiraceae</taxon>
        <taxon>Acidihalobacter</taxon>
    </lineage>
</organism>
<dbReference type="RefSeq" id="WP_070073027.1">
    <property type="nucleotide sequence ID" value="NZ_CP017448.1"/>
</dbReference>
<dbReference type="AlphaFoldDB" id="A0A1D8K928"/>
<dbReference type="GO" id="GO:0003723">
    <property type="term" value="F:RNA binding"/>
    <property type="evidence" value="ECO:0007669"/>
    <property type="project" value="InterPro"/>
</dbReference>
<dbReference type="CDD" id="cd00590">
    <property type="entry name" value="RRM_SF"/>
    <property type="match status" value="1"/>
</dbReference>
<sequence length="85" mass="9602">MKTLFVGNIPAETTESALTDLFAQYGKVRKLEFPRDIFSGKCRGFALIDMEGHEAREAKAALDGKDFNGNSLKIRDEKPKAKRRR</sequence>
<dbReference type="InterPro" id="IPR012677">
    <property type="entry name" value="Nucleotide-bd_a/b_plait_sf"/>
</dbReference>
<dbReference type="SMART" id="SM00360">
    <property type="entry name" value="RRM"/>
    <property type="match status" value="1"/>
</dbReference>
<name>A0A1D8K928_9GAMM</name>
<accession>A0A1D8K928</accession>
<dbReference type="InterPro" id="IPR000504">
    <property type="entry name" value="RRM_dom"/>
</dbReference>
<dbReference type="PANTHER" id="PTHR15241:SF304">
    <property type="entry name" value="RRM DOMAIN-CONTAINING PROTEIN"/>
    <property type="match status" value="1"/>
</dbReference>
<dbReference type="PROSITE" id="PS50102">
    <property type="entry name" value="RRM"/>
    <property type="match status" value="1"/>
</dbReference>
<proteinExistence type="predicted"/>
<gene>
    <name evidence="3" type="ORF">BJI67_10780</name>
</gene>
<feature type="region of interest" description="Disordered" evidence="1">
    <location>
        <begin position="66"/>
        <end position="85"/>
    </location>
</feature>
<protein>
    <submittedName>
        <fullName evidence="3">RNA-binding protein</fullName>
    </submittedName>
</protein>